<gene>
    <name evidence="2" type="ORF">CIB95_02180</name>
</gene>
<evidence type="ECO:0000313" key="3">
    <source>
        <dbReference type="Proteomes" id="UP000217083"/>
    </source>
</evidence>
<name>A0A263BXE5_9BACI</name>
<dbReference type="PROSITE" id="PS51819">
    <property type="entry name" value="VOC"/>
    <property type="match status" value="1"/>
</dbReference>
<accession>A0A263BXE5</accession>
<evidence type="ECO:0000259" key="1">
    <source>
        <dbReference type="PROSITE" id="PS51819"/>
    </source>
</evidence>
<dbReference type="InterPro" id="IPR037523">
    <property type="entry name" value="VOC_core"/>
</dbReference>
<dbReference type="Gene3D" id="3.10.180.10">
    <property type="entry name" value="2,3-Dihydroxybiphenyl 1,2-Dioxygenase, domain 1"/>
    <property type="match status" value="1"/>
</dbReference>
<dbReference type="SUPFAM" id="SSF54593">
    <property type="entry name" value="Glyoxalase/Bleomycin resistance protein/Dihydroxybiphenyl dioxygenase"/>
    <property type="match status" value="1"/>
</dbReference>
<dbReference type="EMBL" id="NPIA01000001">
    <property type="protein sequence ID" value="OZM58399.1"/>
    <property type="molecule type" value="Genomic_DNA"/>
</dbReference>
<dbReference type="AlphaFoldDB" id="A0A263BXE5"/>
<dbReference type="RefSeq" id="WP_094921232.1">
    <property type="nucleotide sequence ID" value="NZ_NPIA01000001.1"/>
</dbReference>
<protein>
    <submittedName>
        <fullName evidence="2">Glyoxalase</fullName>
    </submittedName>
</protein>
<proteinExistence type="predicted"/>
<sequence>MKINVKRLDHIQICIPTEKEDIARAFYLDLLGGLEIEKPEALKKNGGFWFQFGGVQVHIGAEEMTETTSKRHPAFEVENLNEVRKFLEGNNVLTKDDAEIPNVSLFSFFDPFMNRIEFLEKN</sequence>
<feature type="domain" description="VOC" evidence="1">
    <location>
        <begin position="7"/>
        <end position="121"/>
    </location>
</feature>
<reference evidence="2 3" key="2">
    <citation type="submission" date="2017-09" db="EMBL/GenBank/DDBJ databases">
        <title>Bacillus patelloidae sp. nov., isolated from the intestinal tract of a marine limpet.</title>
        <authorList>
            <person name="Liu R."/>
            <person name="Dong C."/>
            <person name="Shao Z."/>
        </authorList>
    </citation>
    <scope>NUCLEOTIDE SEQUENCE [LARGE SCALE GENOMIC DNA]</scope>
    <source>
        <strain evidence="2 3">SA5d-4</strain>
    </source>
</reference>
<reference evidence="3" key="1">
    <citation type="submission" date="2017-08" db="EMBL/GenBank/DDBJ databases">
        <authorList>
            <person name="Huang Z."/>
        </authorList>
    </citation>
    <scope>NUCLEOTIDE SEQUENCE [LARGE SCALE GENOMIC DNA]</scope>
    <source>
        <strain evidence="3">SA5d-4</strain>
    </source>
</reference>
<comment type="caution">
    <text evidence="2">The sequence shown here is derived from an EMBL/GenBank/DDBJ whole genome shotgun (WGS) entry which is preliminary data.</text>
</comment>
<evidence type="ECO:0000313" key="2">
    <source>
        <dbReference type="EMBL" id="OZM58399.1"/>
    </source>
</evidence>
<dbReference type="PANTHER" id="PTHR39175:SF1">
    <property type="entry name" value="FAMILY PROTEIN, PUTATIVE (AFU_ORTHOLOGUE AFUA_3G15060)-RELATED"/>
    <property type="match status" value="1"/>
</dbReference>
<organism evidence="2 3">
    <name type="scientific">Lottiidibacillus patelloidae</name>
    <dbReference type="NCBI Taxonomy" id="2670334"/>
    <lineage>
        <taxon>Bacteria</taxon>
        <taxon>Bacillati</taxon>
        <taxon>Bacillota</taxon>
        <taxon>Bacilli</taxon>
        <taxon>Bacillales</taxon>
        <taxon>Bacillaceae</taxon>
        <taxon>Lottiidibacillus</taxon>
    </lineage>
</organism>
<dbReference type="InterPro" id="IPR029068">
    <property type="entry name" value="Glyas_Bleomycin-R_OHBP_Dase"/>
</dbReference>
<keyword evidence="3" id="KW-1185">Reference proteome</keyword>
<dbReference type="PANTHER" id="PTHR39175">
    <property type="entry name" value="FAMILY PROTEIN, PUTATIVE (AFU_ORTHOLOGUE AFUA_3G15060)-RELATED"/>
    <property type="match status" value="1"/>
</dbReference>
<dbReference type="Proteomes" id="UP000217083">
    <property type="component" value="Unassembled WGS sequence"/>
</dbReference>